<gene>
    <name evidence="1" type="ORF">Poli38472_009849</name>
</gene>
<accession>A0A8K1FH55</accession>
<evidence type="ECO:0000313" key="2">
    <source>
        <dbReference type="Proteomes" id="UP000794436"/>
    </source>
</evidence>
<protein>
    <submittedName>
        <fullName evidence="1">Uncharacterized protein</fullName>
    </submittedName>
</protein>
<dbReference type="OrthoDB" id="160530at2759"/>
<name>A0A8K1FH55_PYTOL</name>
<comment type="caution">
    <text evidence="1">The sequence shown here is derived from an EMBL/GenBank/DDBJ whole genome shotgun (WGS) entry which is preliminary data.</text>
</comment>
<sequence>MGKITNYMRVTKRRKVHEKHEKMVERVGKKVSPAPAIEKLTVSKTKPEENGRVITYDGDELYEDGHHVPRFIFNTVKYVRRGEAHEVPMTTQKIVDYIREHYVIPIDFEQNHKYGPHSGMTYEERLLRAYKFRLLDLKDSDLAEPEVICVSCAVLGHSDKECPDGF</sequence>
<evidence type="ECO:0000313" key="1">
    <source>
        <dbReference type="EMBL" id="TMW62356.1"/>
    </source>
</evidence>
<dbReference type="Proteomes" id="UP000794436">
    <property type="component" value="Unassembled WGS sequence"/>
</dbReference>
<reference evidence="1" key="1">
    <citation type="submission" date="2019-03" db="EMBL/GenBank/DDBJ databases">
        <title>Long read genome sequence of the mycoparasitic Pythium oligandrum ATCC 38472 isolated from sugarbeet rhizosphere.</title>
        <authorList>
            <person name="Gaulin E."/>
        </authorList>
    </citation>
    <scope>NUCLEOTIDE SEQUENCE</scope>
    <source>
        <strain evidence="1">ATCC 38472_TT</strain>
    </source>
</reference>
<proteinExistence type="predicted"/>
<keyword evidence="2" id="KW-1185">Reference proteome</keyword>
<dbReference type="EMBL" id="SPLM01000074">
    <property type="protein sequence ID" value="TMW62356.1"/>
    <property type="molecule type" value="Genomic_DNA"/>
</dbReference>
<dbReference type="AlphaFoldDB" id="A0A8K1FH55"/>
<organism evidence="1 2">
    <name type="scientific">Pythium oligandrum</name>
    <name type="common">Mycoparasitic fungus</name>
    <dbReference type="NCBI Taxonomy" id="41045"/>
    <lineage>
        <taxon>Eukaryota</taxon>
        <taxon>Sar</taxon>
        <taxon>Stramenopiles</taxon>
        <taxon>Oomycota</taxon>
        <taxon>Peronosporomycetes</taxon>
        <taxon>Pythiales</taxon>
        <taxon>Pythiaceae</taxon>
        <taxon>Pythium</taxon>
    </lineage>
</organism>